<dbReference type="GO" id="GO:0008443">
    <property type="term" value="F:phosphofructokinase activity"/>
    <property type="evidence" value="ECO:0007669"/>
    <property type="project" value="TreeGrafter"/>
</dbReference>
<dbReference type="EMBL" id="AP024601">
    <property type="protein sequence ID" value="BCU82385.1"/>
    <property type="molecule type" value="Genomic_DNA"/>
</dbReference>
<evidence type="ECO:0000259" key="7">
    <source>
        <dbReference type="Pfam" id="PF00294"/>
    </source>
</evidence>
<feature type="domain" description="Carbohydrate kinase PfkB" evidence="7">
    <location>
        <begin position="25"/>
        <end position="290"/>
    </location>
</feature>
<dbReference type="EC" id="2.7.1.144" evidence="6"/>
<keyword evidence="6" id="KW-0423">Lactose metabolism</keyword>
<proteinExistence type="inferred from homology"/>
<dbReference type="NCBIfam" id="TIGR03168">
    <property type="entry name" value="1-PFK"/>
    <property type="match status" value="1"/>
</dbReference>
<organism evidence="8 9">
    <name type="scientific">Polycladomyces abyssicola</name>
    <dbReference type="NCBI Taxonomy" id="1125966"/>
    <lineage>
        <taxon>Bacteria</taxon>
        <taxon>Bacillati</taxon>
        <taxon>Bacillota</taxon>
        <taxon>Bacilli</taxon>
        <taxon>Bacillales</taxon>
        <taxon>Thermoactinomycetaceae</taxon>
        <taxon>Polycladomyces</taxon>
    </lineage>
</organism>
<accession>A0A8D5UFR8</accession>
<keyword evidence="3 6" id="KW-0547">Nucleotide-binding</keyword>
<dbReference type="GO" id="GO:0009024">
    <property type="term" value="F:tagatose-6-phosphate kinase activity"/>
    <property type="evidence" value="ECO:0007669"/>
    <property type="project" value="UniProtKB-EC"/>
</dbReference>
<dbReference type="GO" id="GO:0005524">
    <property type="term" value="F:ATP binding"/>
    <property type="evidence" value="ECO:0007669"/>
    <property type="project" value="UniProtKB-KW"/>
</dbReference>
<dbReference type="InterPro" id="IPR011611">
    <property type="entry name" value="PfkB_dom"/>
</dbReference>
<name>A0A8D5UFR8_9BACL</name>
<evidence type="ECO:0000313" key="8">
    <source>
        <dbReference type="EMBL" id="BCU82385.1"/>
    </source>
</evidence>
<dbReference type="InterPro" id="IPR017583">
    <property type="entry name" value="Tagatose/fructose_Pkinase"/>
</dbReference>
<dbReference type="AlphaFoldDB" id="A0A8D5UFR8"/>
<keyword evidence="4 8" id="KW-0418">Kinase</keyword>
<dbReference type="GO" id="GO:0044281">
    <property type="term" value="P:small molecule metabolic process"/>
    <property type="evidence" value="ECO:0007669"/>
    <property type="project" value="UniProtKB-ARBA"/>
</dbReference>
<protein>
    <recommendedName>
        <fullName evidence="6">Tagatose-6-phosphate kinase</fullName>
        <ecNumber evidence="6">2.7.1.144</ecNumber>
    </recommendedName>
</protein>
<sequence length="310" mass="32808">MILTVTLNSAVDQTWIVPDFRIHAIHRSRRVIRQPGGKGVNVARVLSALGINVCATGFVGGQNGRWMTKALESDGIPSDFVWIGKETRTCLTLLDLDHGTQTEVLEPGPTVSEAEWKQLVAKVATWAEQSSFVACSGSLPPGVPENAYGELIGVARSRGAAVWLDTSGKALQHGWSARPDGIKVNQEEAGHLLGKVVSSRAETIAAARALVRDIGQTVIVTAGSQGLAAVVGEETFWVTPPTVQAVNPVGSGDAFLAGWLAASHQKKSGEEALALATACAAANVLRETAGIEKQQVWALLKEVRVEKVID</sequence>
<dbReference type="UniPathway" id="UPA00704">
    <property type="reaction ID" value="UER00715"/>
</dbReference>
<comment type="similarity">
    <text evidence="1">Belongs to the carbohydrate kinase pfkB family.</text>
</comment>
<evidence type="ECO:0000256" key="5">
    <source>
        <dbReference type="ARBA" id="ARBA00022840"/>
    </source>
</evidence>
<evidence type="ECO:0000256" key="6">
    <source>
        <dbReference type="PIRNR" id="PIRNR000535"/>
    </source>
</evidence>
<dbReference type="Proteomes" id="UP000677436">
    <property type="component" value="Chromosome"/>
</dbReference>
<dbReference type="CDD" id="cd01164">
    <property type="entry name" value="FruK_PfkB_like"/>
    <property type="match status" value="1"/>
</dbReference>
<comment type="pathway">
    <text evidence="6">Carbohydrate metabolism; D-tagatose 6-phosphate degradation; D-glyceraldehyde 3-phosphate and glycerone phosphate from D-tagatose 6-phosphate: step 1/2.</text>
</comment>
<gene>
    <name evidence="8" type="ORF">JIR001_21680</name>
</gene>
<dbReference type="GO" id="GO:0016052">
    <property type="term" value="P:carbohydrate catabolic process"/>
    <property type="evidence" value="ECO:0007669"/>
    <property type="project" value="UniProtKB-ARBA"/>
</dbReference>
<comment type="similarity">
    <text evidence="6">Belongs to the carbohydrate kinase PfkB family. LacC subfamily.</text>
</comment>
<dbReference type="InterPro" id="IPR002173">
    <property type="entry name" value="Carboh/pur_kinase_PfkB_CS"/>
</dbReference>
<reference evidence="8" key="2">
    <citation type="journal article" date="2021" name="Microbiol. Resour. Announc.">
        <title>Complete Genome Sequence of Polycladomyces abyssicola JIR-001T, Isolated from Hemipelagic Sediment in Deep Seawater.</title>
        <authorList>
            <person name="Tsubouchi T."/>
            <person name="Kaneko Y."/>
        </authorList>
    </citation>
    <scope>NUCLEOTIDE SEQUENCE</scope>
    <source>
        <strain evidence="8">JIR-001</strain>
    </source>
</reference>
<dbReference type="Gene3D" id="3.40.1190.20">
    <property type="match status" value="1"/>
</dbReference>
<dbReference type="PANTHER" id="PTHR46566">
    <property type="entry name" value="1-PHOSPHOFRUCTOKINASE-RELATED"/>
    <property type="match status" value="1"/>
</dbReference>
<dbReference type="InterPro" id="IPR029056">
    <property type="entry name" value="Ribokinase-like"/>
</dbReference>
<evidence type="ECO:0000313" key="9">
    <source>
        <dbReference type="Proteomes" id="UP000677436"/>
    </source>
</evidence>
<evidence type="ECO:0000256" key="1">
    <source>
        <dbReference type="ARBA" id="ARBA00005380"/>
    </source>
</evidence>
<dbReference type="FunFam" id="3.40.1190.20:FF:000001">
    <property type="entry name" value="Phosphofructokinase"/>
    <property type="match status" value="1"/>
</dbReference>
<dbReference type="RefSeq" id="WP_212772727.1">
    <property type="nucleotide sequence ID" value="NZ_AP024601.1"/>
</dbReference>
<evidence type="ECO:0000256" key="3">
    <source>
        <dbReference type="ARBA" id="ARBA00022741"/>
    </source>
</evidence>
<dbReference type="GO" id="GO:0005829">
    <property type="term" value="C:cytosol"/>
    <property type="evidence" value="ECO:0007669"/>
    <property type="project" value="TreeGrafter"/>
</dbReference>
<dbReference type="PROSITE" id="PS00583">
    <property type="entry name" value="PFKB_KINASES_1"/>
    <property type="match status" value="1"/>
</dbReference>
<dbReference type="GO" id="GO:0005988">
    <property type="term" value="P:lactose metabolic process"/>
    <property type="evidence" value="ECO:0007669"/>
    <property type="project" value="UniProtKB-KW"/>
</dbReference>
<keyword evidence="2 6" id="KW-0808">Transferase</keyword>
<keyword evidence="5 6" id="KW-0067">ATP-binding</keyword>
<keyword evidence="9" id="KW-1185">Reference proteome</keyword>
<dbReference type="Pfam" id="PF00294">
    <property type="entry name" value="PfkB"/>
    <property type="match status" value="1"/>
</dbReference>
<reference evidence="8" key="1">
    <citation type="journal article" date="2013" name="Int. J. Syst. Evol. Microbiol.">
        <title>Polycladomyces abyssicola gen. nov., sp. nov., a thermophilic filamentous bacterium isolated from hemipelagic sediment.</title>
        <authorList>
            <person name="Tsubouchi T."/>
            <person name="Shimane Y."/>
            <person name="Mori K."/>
            <person name="Usui K."/>
            <person name="Hiraki T."/>
            <person name="Tame A."/>
            <person name="Uematsu K."/>
            <person name="Maruyama T."/>
            <person name="Hatada Y."/>
        </authorList>
    </citation>
    <scope>NUCLEOTIDE SEQUENCE</scope>
    <source>
        <strain evidence="8">JIR-001</strain>
    </source>
</reference>
<dbReference type="PANTHER" id="PTHR46566:SF2">
    <property type="entry name" value="ATP-DEPENDENT 6-PHOSPHOFRUCTOKINASE ISOZYME 2"/>
    <property type="match status" value="1"/>
</dbReference>
<dbReference type="GO" id="GO:2001059">
    <property type="term" value="P:D-tagatose 6-phosphate catabolic process"/>
    <property type="evidence" value="ECO:0007669"/>
    <property type="project" value="UniProtKB-UniPathway"/>
</dbReference>
<dbReference type="KEGG" id="pabs:JIR001_21680"/>
<comment type="catalytic activity">
    <reaction evidence="6">
        <text>D-tagatofuranose 6-phosphate + ATP = D-tagatofuranose 1,6-bisphosphate + ADP + H(+)</text>
        <dbReference type="Rhea" id="RHEA:12420"/>
        <dbReference type="ChEBI" id="CHEBI:15378"/>
        <dbReference type="ChEBI" id="CHEBI:30616"/>
        <dbReference type="ChEBI" id="CHEBI:58694"/>
        <dbReference type="ChEBI" id="CHEBI:58695"/>
        <dbReference type="ChEBI" id="CHEBI:456216"/>
        <dbReference type="EC" id="2.7.1.144"/>
    </reaction>
</comment>
<dbReference type="PIRSF" id="PIRSF000535">
    <property type="entry name" value="1PFK/6PFK/LacC"/>
    <property type="match status" value="1"/>
</dbReference>
<dbReference type="SUPFAM" id="SSF53613">
    <property type="entry name" value="Ribokinase-like"/>
    <property type="match status" value="1"/>
</dbReference>
<evidence type="ECO:0000256" key="2">
    <source>
        <dbReference type="ARBA" id="ARBA00022679"/>
    </source>
</evidence>
<evidence type="ECO:0000256" key="4">
    <source>
        <dbReference type="ARBA" id="ARBA00022777"/>
    </source>
</evidence>